<dbReference type="Proteomes" id="UP000317429">
    <property type="component" value="Chromosome"/>
</dbReference>
<reference evidence="2 3" key="1">
    <citation type="submission" date="2019-02" db="EMBL/GenBank/DDBJ databases">
        <title>Deep-cultivation of Planctomycetes and their phenomic and genomic characterization uncovers novel biology.</title>
        <authorList>
            <person name="Wiegand S."/>
            <person name="Jogler M."/>
            <person name="Boedeker C."/>
            <person name="Pinto D."/>
            <person name="Vollmers J."/>
            <person name="Rivas-Marin E."/>
            <person name="Kohn T."/>
            <person name="Peeters S.H."/>
            <person name="Heuer A."/>
            <person name="Rast P."/>
            <person name="Oberbeckmann S."/>
            <person name="Bunk B."/>
            <person name="Jeske O."/>
            <person name="Meyerdierks A."/>
            <person name="Storesund J.E."/>
            <person name="Kallscheuer N."/>
            <person name="Luecker S."/>
            <person name="Lage O.M."/>
            <person name="Pohl T."/>
            <person name="Merkel B.J."/>
            <person name="Hornburger P."/>
            <person name="Mueller R.-W."/>
            <person name="Bruemmer F."/>
            <person name="Labrenz M."/>
            <person name="Spormann A.M."/>
            <person name="Op den Camp H."/>
            <person name="Overmann J."/>
            <person name="Amann R."/>
            <person name="Jetten M.S.M."/>
            <person name="Mascher T."/>
            <person name="Medema M.H."/>
            <person name="Devos D.P."/>
            <person name="Kaster A.-K."/>
            <person name="Ovreas L."/>
            <person name="Rohde M."/>
            <person name="Galperin M.Y."/>
            <person name="Jogler C."/>
        </authorList>
    </citation>
    <scope>NUCLEOTIDE SEQUENCE [LARGE SCALE GENOMIC DNA]</scope>
    <source>
        <strain evidence="2 3">Pla175</strain>
    </source>
</reference>
<feature type="signal peptide" evidence="1">
    <location>
        <begin position="1"/>
        <end position="25"/>
    </location>
</feature>
<gene>
    <name evidence="2" type="ORF">Pla175_23140</name>
</gene>
<sequence precursor="true">MTRTRYTVVLLAMAMATSVSSTALAQENYNWLPAGNGDWKEPLNWDNVNFGNNVPEANFDDVAVIGNGGTAQVTDTRLDVGGINVNSGTLSVMALGNLTSRVGNGGLSSGNVAVGGGGTLHVAGGGVLNVGTPTDSSNLSLAGTYRVELTAADQNPVNVKGTATLGGGFVANVNGATVNAGSTWDVIDATSIAGNFGSVTAEGTPLPVGRVFSLNQMAGGNGSILRLGVEQRLVLTVDRNLNTATIRNAANAAAPINIDSYLIQSATGSINPSGWTSIADSDAAWKEAGSGAVTSNAVAEFNPTASRAFGAGQQQGIGTIFSANYSGIPFGDDFSGLQDYVFTYTNAGQTSTGVVEYVGDFAENNIVLTVNPATGAAAMQNESGSGVSIDSYSIASAAGGLLTSWNSLQDQGGPGGTWLEANASANRLSELTQTGATRLNQNEGFNLGTLFNTASAQDLTFQFLIAGTTTVVNGIVEYGALPTNLLPPSAFNPADYNQDGFVDAADYTVWRDGGSPDSTNAGYLLWKQNFGAGAGVAAAQSSASVPEPCSACLGLIVLSLALRGKRRLCST</sequence>
<evidence type="ECO:0000313" key="3">
    <source>
        <dbReference type="Proteomes" id="UP000317429"/>
    </source>
</evidence>
<feature type="chain" id="PRO_5021733705" description="Autotransporter-associated beta strand repeat protein" evidence="1">
    <location>
        <begin position="26"/>
        <end position="571"/>
    </location>
</feature>
<keyword evidence="1" id="KW-0732">Signal</keyword>
<dbReference type="EMBL" id="CP036291">
    <property type="protein sequence ID" value="QDU88930.1"/>
    <property type="molecule type" value="Genomic_DNA"/>
</dbReference>
<evidence type="ECO:0000313" key="2">
    <source>
        <dbReference type="EMBL" id="QDU88930.1"/>
    </source>
</evidence>
<proteinExistence type="predicted"/>
<dbReference type="AlphaFoldDB" id="A0A518DBU4"/>
<organism evidence="2 3">
    <name type="scientific">Pirellulimonas nuda</name>
    <dbReference type="NCBI Taxonomy" id="2528009"/>
    <lineage>
        <taxon>Bacteria</taxon>
        <taxon>Pseudomonadati</taxon>
        <taxon>Planctomycetota</taxon>
        <taxon>Planctomycetia</taxon>
        <taxon>Pirellulales</taxon>
        <taxon>Lacipirellulaceae</taxon>
        <taxon>Pirellulimonas</taxon>
    </lineage>
</organism>
<keyword evidence="3" id="KW-1185">Reference proteome</keyword>
<dbReference type="KEGG" id="pnd:Pla175_23140"/>
<evidence type="ECO:0008006" key="4">
    <source>
        <dbReference type="Google" id="ProtNLM"/>
    </source>
</evidence>
<evidence type="ECO:0000256" key="1">
    <source>
        <dbReference type="SAM" id="SignalP"/>
    </source>
</evidence>
<name>A0A518DBU4_9BACT</name>
<accession>A0A518DBU4</accession>
<protein>
    <recommendedName>
        <fullName evidence="4">Autotransporter-associated beta strand repeat protein</fullName>
    </recommendedName>
</protein>